<protein>
    <submittedName>
        <fullName evidence="2">Uncharacterized protein</fullName>
    </submittedName>
</protein>
<sequence length="123" mass="13909">MTLLREMGRAAAAAGIVGALLTPAAAFAEMEPHVTYKYSHNRIDAYEGGKRVGYVRMAGQYKMYIKDTRCDRFSPHGVVDSSSKEWWNSGGCKDPEKLHKVPHAYHFKLKFKGEKPSKWSHVH</sequence>
<organism evidence="2 3">
    <name type="scientific">Nocardiopsis gilva YIM 90087</name>
    <dbReference type="NCBI Taxonomy" id="1235441"/>
    <lineage>
        <taxon>Bacteria</taxon>
        <taxon>Bacillati</taxon>
        <taxon>Actinomycetota</taxon>
        <taxon>Actinomycetes</taxon>
        <taxon>Streptosporangiales</taxon>
        <taxon>Nocardiopsidaceae</taxon>
        <taxon>Nocardiopsis</taxon>
    </lineage>
</organism>
<reference evidence="2 3" key="1">
    <citation type="submission" date="2017-08" db="EMBL/GenBank/DDBJ databases">
        <title>The complete genome sequence of Nocardiopsis gilva YIM 90087.</title>
        <authorList>
            <person name="Yin M."/>
            <person name="Tang S."/>
        </authorList>
    </citation>
    <scope>NUCLEOTIDE SEQUENCE [LARGE SCALE GENOMIC DNA]</scope>
    <source>
        <strain evidence="2 3">YIM 90087</strain>
    </source>
</reference>
<keyword evidence="1" id="KW-0732">Signal</keyword>
<feature type="chain" id="PRO_5011257622" evidence="1">
    <location>
        <begin position="29"/>
        <end position="123"/>
    </location>
</feature>
<accession>A0A223S0L8</accession>
<name>A0A223S0L8_9ACTN</name>
<evidence type="ECO:0000313" key="3">
    <source>
        <dbReference type="Proteomes" id="UP000215005"/>
    </source>
</evidence>
<feature type="signal peptide" evidence="1">
    <location>
        <begin position="1"/>
        <end position="28"/>
    </location>
</feature>
<dbReference type="EMBL" id="CP022753">
    <property type="protein sequence ID" value="ASU81569.1"/>
    <property type="molecule type" value="Genomic_DNA"/>
</dbReference>
<dbReference type="KEGG" id="ngv:CDO52_01070"/>
<keyword evidence="3" id="KW-1185">Reference proteome</keyword>
<dbReference type="Proteomes" id="UP000215005">
    <property type="component" value="Chromosome"/>
</dbReference>
<evidence type="ECO:0000256" key="1">
    <source>
        <dbReference type="SAM" id="SignalP"/>
    </source>
</evidence>
<proteinExistence type="predicted"/>
<evidence type="ECO:0000313" key="2">
    <source>
        <dbReference type="EMBL" id="ASU81569.1"/>
    </source>
</evidence>
<dbReference type="RefSeq" id="WP_017619574.1">
    <property type="nucleotide sequence ID" value="NZ_ANBG01000249.1"/>
</dbReference>
<dbReference type="AlphaFoldDB" id="A0A223S0L8"/>
<gene>
    <name evidence="2" type="ORF">CDO52_01070</name>
</gene>